<dbReference type="InterPro" id="IPR015700">
    <property type="entry name" value="RPC1"/>
</dbReference>
<dbReference type="GO" id="GO:0005524">
    <property type="term" value="F:ATP binding"/>
    <property type="evidence" value="ECO:0007669"/>
    <property type="project" value="UniProtKB-UniRule"/>
</dbReference>
<evidence type="ECO:0000256" key="11">
    <source>
        <dbReference type="SAM" id="Coils"/>
    </source>
</evidence>
<dbReference type="InterPro" id="IPR044893">
    <property type="entry name" value="RNA_pol_Rpb1_clamp_domain"/>
</dbReference>
<dbReference type="Proteomes" id="UP000324800">
    <property type="component" value="Unassembled WGS sequence"/>
</dbReference>
<evidence type="ECO:0000256" key="2">
    <source>
        <dbReference type="ARBA" id="ARBA00022679"/>
    </source>
</evidence>
<dbReference type="Gene3D" id="6.10.250.2940">
    <property type="match status" value="1"/>
</dbReference>
<name>A0A5J4VK66_9EUKA</name>
<evidence type="ECO:0000256" key="4">
    <source>
        <dbReference type="ARBA" id="ARBA00022723"/>
    </source>
</evidence>
<dbReference type="GO" id="GO:0000428">
    <property type="term" value="C:DNA-directed RNA polymerase complex"/>
    <property type="evidence" value="ECO:0007669"/>
    <property type="project" value="UniProtKB-KW"/>
</dbReference>
<sequence length="888" mass="102278">MDAHIMVQFGMLSGELIVRASSAKITQHNLYQYSNHIPLDGGPLDRRLGLSSKDGYCSTCGEQLSECVGHFGFLKLTLPVFHIGFFRVILTTLQCMCKYCGRVMMKDFVERDRIVSLLQSGNIESMRRNQIVKKNIEHAKKMHKCSYCMKANSQVKKVAPLKLSHMIFNEKTGIVKQQLERKCSNAIKYDIDLQEHLNRAQETISAMRALELFKLMPDEDAMLIGFLPPITRPEQMILTHLPVPPACIRPTVIQDTSLGTNEDDVTMKVVEIVKINNILSDNVKKGASMGIIMENWDFLQLQVALHINSELPGLPRGTITQTKPTRGLSQRLKGKQGRFRGNLSGKRVDFSGRTVISPDPNLEIGQIVSGHRIPNGFAGQRTLPHFKIGSREPAAKGFEKNSFFTGLTATEFFFHTMGGRESLVDTAVKTAETGYMQRRLMKALEDLSVMYDGSVRGSTGSIVQLCYGQDGFDPMTIDRSDKPVDFDRLWMNVVCDREKIDEEIKERERIRERENEYYNRDKKMNKDQFVEQKITEIRYLYPEEMLQLTENVFSSEEFTQLYKYIPRFTHLMEEEGRQELEREKLLSDVTNQHQNLELTKKDIENKIEQTIKDDYERKLKEVNDEQAKMTKNENLNMKMIGKDIEELSVHIDYEEILRQQGLVPIRPLGHGAFGIVYLVYDRKYGIVANKIILKKKYDKKEWEAAVNIHEKIQSCPFIMNHIHQQDADMCSILVTEYSNMNTLEIIANQPKLSLPSYILRALMKQILEGMRIFHEAGFVHRDIKCDNILLHNPPGSQIIHAKISDFGFAKKEDLINEQTYFAGTLPYMGPELFRLPLIVTQKVDIYALGITFYKLISHKYPVNEGNIKEQQNFKQFQYLQKDDPNEMH</sequence>
<dbReference type="PANTHER" id="PTHR48446:SF1">
    <property type="entry name" value="DNA-DIRECTED RNA POLYMERASE SUBUNIT BETA' N-TERMINAL SECTION"/>
    <property type="match status" value="1"/>
</dbReference>
<dbReference type="InterPro" id="IPR007080">
    <property type="entry name" value="RNA_pol_Rpb1_1"/>
</dbReference>
<dbReference type="InterPro" id="IPR007081">
    <property type="entry name" value="RNA_pol_Rpb1_5"/>
</dbReference>
<dbReference type="GO" id="GO:0003899">
    <property type="term" value="F:DNA-directed RNA polymerase activity"/>
    <property type="evidence" value="ECO:0007669"/>
    <property type="project" value="UniProtKB-EC"/>
</dbReference>
<dbReference type="InterPro" id="IPR006592">
    <property type="entry name" value="RNA_pol_N"/>
</dbReference>
<comment type="caution">
    <text evidence="13">The sequence shown here is derived from an EMBL/GenBank/DDBJ whole genome shotgun (WGS) entry which is preliminary data.</text>
</comment>
<evidence type="ECO:0000256" key="10">
    <source>
        <dbReference type="RuleBase" id="RU004279"/>
    </source>
</evidence>
<dbReference type="AlphaFoldDB" id="A0A5J4VK66"/>
<dbReference type="GO" id="GO:0006351">
    <property type="term" value="P:DNA-templated transcription"/>
    <property type="evidence" value="ECO:0007669"/>
    <property type="project" value="InterPro"/>
</dbReference>
<dbReference type="SUPFAM" id="SSF64484">
    <property type="entry name" value="beta and beta-prime subunits of DNA dependent RNA-polymerase"/>
    <property type="match status" value="1"/>
</dbReference>
<comment type="function">
    <text evidence="10">DNA-dependent RNA polymerase catalyzes the transcription of DNA into RNA using the four ribonucleoside triphosphates as substrates.</text>
</comment>
<evidence type="ECO:0000259" key="12">
    <source>
        <dbReference type="PROSITE" id="PS50011"/>
    </source>
</evidence>
<evidence type="ECO:0000256" key="5">
    <source>
        <dbReference type="ARBA" id="ARBA00022741"/>
    </source>
</evidence>
<keyword evidence="2 10" id="KW-0808">Transferase</keyword>
<dbReference type="GO" id="GO:0004672">
    <property type="term" value="F:protein kinase activity"/>
    <property type="evidence" value="ECO:0007669"/>
    <property type="project" value="InterPro"/>
</dbReference>
<evidence type="ECO:0000313" key="13">
    <source>
        <dbReference type="EMBL" id="KAA6382870.1"/>
    </source>
</evidence>
<feature type="domain" description="Protein kinase" evidence="12">
    <location>
        <begin position="662"/>
        <end position="888"/>
    </location>
</feature>
<protein>
    <recommendedName>
        <fullName evidence="10">DNA-directed RNA polymerase subunit</fullName>
        <ecNumber evidence="10">2.7.7.6</ecNumber>
    </recommendedName>
</protein>
<dbReference type="PANTHER" id="PTHR48446">
    <property type="entry name" value="DNA-DIRECTED RNA POLYMERASE SUBUNIT BETA' N-TERMINAL SECTION"/>
    <property type="match status" value="1"/>
</dbReference>
<keyword evidence="5 9" id="KW-0547">Nucleotide-binding</keyword>
<gene>
    <name evidence="13" type="ORF">EZS28_021603</name>
</gene>
<accession>A0A5J4VK66</accession>
<evidence type="ECO:0000256" key="8">
    <source>
        <dbReference type="ARBA" id="ARBA00023163"/>
    </source>
</evidence>
<evidence type="ECO:0000256" key="1">
    <source>
        <dbReference type="ARBA" id="ARBA00022478"/>
    </source>
</evidence>
<evidence type="ECO:0000256" key="3">
    <source>
        <dbReference type="ARBA" id="ARBA00022695"/>
    </source>
</evidence>
<dbReference type="GO" id="GO:0003677">
    <property type="term" value="F:DNA binding"/>
    <property type="evidence" value="ECO:0007669"/>
    <property type="project" value="InterPro"/>
</dbReference>
<keyword evidence="1 10" id="KW-0240">DNA-directed RNA polymerase</keyword>
<dbReference type="InterPro" id="IPR017441">
    <property type="entry name" value="Protein_kinase_ATP_BS"/>
</dbReference>
<dbReference type="Pfam" id="PF04997">
    <property type="entry name" value="RNA_pol_Rpb1_1"/>
    <property type="match status" value="1"/>
</dbReference>
<keyword evidence="7 9" id="KW-0067">ATP-binding</keyword>
<dbReference type="SMART" id="SM00220">
    <property type="entry name" value="S_TKc"/>
    <property type="match status" value="1"/>
</dbReference>
<reference evidence="13 14" key="1">
    <citation type="submission" date="2019-03" db="EMBL/GenBank/DDBJ databases">
        <title>Single cell metagenomics reveals metabolic interactions within the superorganism composed of flagellate Streblomastix strix and complex community of Bacteroidetes bacteria on its surface.</title>
        <authorList>
            <person name="Treitli S.C."/>
            <person name="Kolisko M."/>
            <person name="Husnik F."/>
            <person name="Keeling P."/>
            <person name="Hampl V."/>
        </authorList>
    </citation>
    <scope>NUCLEOTIDE SEQUENCE [LARGE SCALE GENOMIC DNA]</scope>
    <source>
        <strain evidence="13">ST1C</strain>
    </source>
</reference>
<evidence type="ECO:0000256" key="9">
    <source>
        <dbReference type="PROSITE-ProRule" id="PRU10141"/>
    </source>
</evidence>
<dbReference type="Pfam" id="PF00069">
    <property type="entry name" value="Pkinase"/>
    <property type="match status" value="1"/>
</dbReference>
<keyword evidence="11" id="KW-0175">Coiled coil</keyword>
<dbReference type="SMART" id="SM00663">
    <property type="entry name" value="RPOLA_N"/>
    <property type="match status" value="1"/>
</dbReference>
<dbReference type="EC" id="2.7.7.6" evidence="10"/>
<dbReference type="PROSITE" id="PS00107">
    <property type="entry name" value="PROTEIN_KINASE_ATP"/>
    <property type="match status" value="1"/>
</dbReference>
<keyword evidence="8 10" id="KW-0804">Transcription</keyword>
<dbReference type="InterPro" id="IPR011009">
    <property type="entry name" value="Kinase-like_dom_sf"/>
</dbReference>
<dbReference type="PROSITE" id="PS50011">
    <property type="entry name" value="PROTEIN_KINASE_DOM"/>
    <property type="match status" value="1"/>
</dbReference>
<keyword evidence="6" id="KW-0862">Zinc</keyword>
<dbReference type="Gene3D" id="6.20.50.80">
    <property type="match status" value="1"/>
</dbReference>
<dbReference type="SUPFAM" id="SSF56112">
    <property type="entry name" value="Protein kinase-like (PK-like)"/>
    <property type="match status" value="1"/>
</dbReference>
<feature type="binding site" evidence="9">
    <location>
        <position position="694"/>
    </location>
    <ligand>
        <name>ATP</name>
        <dbReference type="ChEBI" id="CHEBI:30616"/>
    </ligand>
</feature>
<dbReference type="Gene3D" id="1.10.510.10">
    <property type="entry name" value="Transferase(Phosphotransferase) domain 1"/>
    <property type="match status" value="1"/>
</dbReference>
<dbReference type="EMBL" id="SNRW01006547">
    <property type="protein sequence ID" value="KAA6382870.1"/>
    <property type="molecule type" value="Genomic_DNA"/>
</dbReference>
<keyword evidence="4" id="KW-0479">Metal-binding</keyword>
<organism evidence="13 14">
    <name type="scientific">Streblomastix strix</name>
    <dbReference type="NCBI Taxonomy" id="222440"/>
    <lineage>
        <taxon>Eukaryota</taxon>
        <taxon>Metamonada</taxon>
        <taxon>Preaxostyla</taxon>
        <taxon>Oxymonadida</taxon>
        <taxon>Streblomastigidae</taxon>
        <taxon>Streblomastix</taxon>
    </lineage>
</organism>
<dbReference type="InterPro" id="IPR000719">
    <property type="entry name" value="Prot_kinase_dom"/>
</dbReference>
<dbReference type="OrthoDB" id="270392at2759"/>
<dbReference type="Pfam" id="PF04998">
    <property type="entry name" value="RNA_pol_Rpb1_5"/>
    <property type="match status" value="1"/>
</dbReference>
<comment type="catalytic activity">
    <reaction evidence="10">
        <text>RNA(n) + a ribonucleoside 5'-triphosphate = RNA(n+1) + diphosphate</text>
        <dbReference type="Rhea" id="RHEA:21248"/>
        <dbReference type="Rhea" id="RHEA-COMP:14527"/>
        <dbReference type="Rhea" id="RHEA-COMP:17342"/>
        <dbReference type="ChEBI" id="CHEBI:33019"/>
        <dbReference type="ChEBI" id="CHEBI:61557"/>
        <dbReference type="ChEBI" id="CHEBI:140395"/>
        <dbReference type="EC" id="2.7.7.6"/>
    </reaction>
</comment>
<proteinExistence type="inferred from homology"/>
<dbReference type="Gene3D" id="4.10.860.120">
    <property type="entry name" value="RNA polymerase II, clamp domain"/>
    <property type="match status" value="1"/>
</dbReference>
<dbReference type="PROSITE" id="PS00108">
    <property type="entry name" value="PROTEIN_KINASE_ST"/>
    <property type="match status" value="1"/>
</dbReference>
<dbReference type="GO" id="GO:0046872">
    <property type="term" value="F:metal ion binding"/>
    <property type="evidence" value="ECO:0007669"/>
    <property type="project" value="UniProtKB-KW"/>
</dbReference>
<evidence type="ECO:0000256" key="6">
    <source>
        <dbReference type="ARBA" id="ARBA00022833"/>
    </source>
</evidence>
<evidence type="ECO:0000313" key="14">
    <source>
        <dbReference type="Proteomes" id="UP000324800"/>
    </source>
</evidence>
<comment type="similarity">
    <text evidence="10">Belongs to the RNA polymerase beta' chain family.</text>
</comment>
<evidence type="ECO:0000256" key="7">
    <source>
        <dbReference type="ARBA" id="ARBA00022840"/>
    </source>
</evidence>
<dbReference type="InterPro" id="IPR008271">
    <property type="entry name" value="Ser/Thr_kinase_AS"/>
</dbReference>
<dbReference type="Gene3D" id="2.40.40.20">
    <property type="match status" value="1"/>
</dbReference>
<keyword evidence="3 10" id="KW-0548">Nucleotidyltransferase</keyword>
<feature type="coiled-coil region" evidence="11">
    <location>
        <begin position="586"/>
        <end position="632"/>
    </location>
</feature>